<dbReference type="EMBL" id="OC859891">
    <property type="protein sequence ID" value="CAD7628049.1"/>
    <property type="molecule type" value="Genomic_DNA"/>
</dbReference>
<feature type="compositionally biased region" description="Basic and acidic residues" evidence="1">
    <location>
        <begin position="504"/>
        <end position="513"/>
    </location>
</feature>
<keyword evidence="4" id="KW-1185">Reference proteome</keyword>
<sequence length="587" mass="67329">MDTAMASMDTTLGHNHPMDNQFVCFVDIYDTKYRLMLSHVKSLYVSFCRLYEEIIKIDTKNDLSFHSNTFEVLDTEEQGFKRITSFGQLIPNESRIRVLLKPQIFHNYLQTNAAFDRINSYESNDYRNKGLDQSVDTTLPPTPSSSSLATDLYMNSFIDNKSNSYATSDSHLSAGGQYWTPSTAAVIAGQPLPSPSVGCAPPDPSLGIGVIGATRVSAQSLPTPPASQTYCPNVIEYSSDRQSNYSLDINTNYSTNCTQNQLLTNVSTSDLSASINSHRSEPTNEFDINLVKNLIETQMQSLQKEKTLQELREEGVEMKQNFNFEIYLCKVCDECFQTPDSALTHTASAGHLANKSGNFTDDLDKQLVIPSERLSEIAVVLARKQEMRKLDLKTKYQYLRHGVRIKDGVGNDAFVCLVCKVSFQSPNHVRHHLEKFEPNFVEEHEVVYTSTTFKGIIASQDKPFGPPQRPYNSGTSTTNTDGTAKRRRSRKRKRTRRPRSPQRSHREIDRKDIEIKTETVRRVTQTDRKEADIDRKPRDIDLRDSRERRENMDAEIERRQKARRERRDRERQRDSHRDRDDREFTLY</sequence>
<dbReference type="AlphaFoldDB" id="A0A7R9KRN3"/>
<organism evidence="3">
    <name type="scientific">Medioppia subpectinata</name>
    <dbReference type="NCBI Taxonomy" id="1979941"/>
    <lineage>
        <taxon>Eukaryota</taxon>
        <taxon>Metazoa</taxon>
        <taxon>Ecdysozoa</taxon>
        <taxon>Arthropoda</taxon>
        <taxon>Chelicerata</taxon>
        <taxon>Arachnida</taxon>
        <taxon>Acari</taxon>
        <taxon>Acariformes</taxon>
        <taxon>Sarcoptiformes</taxon>
        <taxon>Oribatida</taxon>
        <taxon>Brachypylina</taxon>
        <taxon>Oppioidea</taxon>
        <taxon>Oppiidae</taxon>
        <taxon>Medioppia</taxon>
    </lineage>
</organism>
<feature type="region of interest" description="Disordered" evidence="1">
    <location>
        <begin position="542"/>
        <end position="587"/>
    </location>
</feature>
<feature type="compositionally biased region" description="Low complexity" evidence="1">
    <location>
        <begin position="472"/>
        <end position="482"/>
    </location>
</feature>
<protein>
    <recommendedName>
        <fullName evidence="2">C2H2-type domain-containing protein</fullName>
    </recommendedName>
</protein>
<dbReference type="EMBL" id="CAJPIZ010005316">
    <property type="protein sequence ID" value="CAG2108479.1"/>
    <property type="molecule type" value="Genomic_DNA"/>
</dbReference>
<name>A0A7R9KRN3_9ACAR</name>
<evidence type="ECO:0000259" key="2">
    <source>
        <dbReference type="PROSITE" id="PS00028"/>
    </source>
</evidence>
<gene>
    <name evidence="3" type="ORF">OSB1V03_LOCUS8471</name>
</gene>
<dbReference type="PROSITE" id="PS00028">
    <property type="entry name" value="ZINC_FINGER_C2H2_1"/>
    <property type="match status" value="1"/>
</dbReference>
<dbReference type="OrthoDB" id="10601027at2759"/>
<reference evidence="3" key="1">
    <citation type="submission" date="2020-11" db="EMBL/GenBank/DDBJ databases">
        <authorList>
            <person name="Tran Van P."/>
        </authorList>
    </citation>
    <scope>NUCLEOTIDE SEQUENCE</scope>
</reference>
<dbReference type="InterPro" id="IPR013087">
    <property type="entry name" value="Znf_C2H2_type"/>
</dbReference>
<feature type="region of interest" description="Disordered" evidence="1">
    <location>
        <begin position="458"/>
        <end position="513"/>
    </location>
</feature>
<accession>A0A7R9KRN3</accession>
<feature type="domain" description="C2H2-type" evidence="2">
    <location>
        <begin position="329"/>
        <end position="351"/>
    </location>
</feature>
<dbReference type="Proteomes" id="UP000759131">
    <property type="component" value="Unassembled WGS sequence"/>
</dbReference>
<evidence type="ECO:0000313" key="4">
    <source>
        <dbReference type="Proteomes" id="UP000759131"/>
    </source>
</evidence>
<evidence type="ECO:0000256" key="1">
    <source>
        <dbReference type="SAM" id="MobiDB-lite"/>
    </source>
</evidence>
<evidence type="ECO:0000313" key="3">
    <source>
        <dbReference type="EMBL" id="CAD7628049.1"/>
    </source>
</evidence>
<proteinExistence type="predicted"/>
<feature type="compositionally biased region" description="Basic residues" evidence="1">
    <location>
        <begin position="485"/>
        <end position="503"/>
    </location>
</feature>